<evidence type="ECO:0000256" key="1">
    <source>
        <dbReference type="SAM" id="MobiDB-lite"/>
    </source>
</evidence>
<feature type="region of interest" description="Disordered" evidence="1">
    <location>
        <begin position="108"/>
        <end position="289"/>
    </location>
</feature>
<accession>A0ABN9PY80</accession>
<feature type="compositionally biased region" description="Low complexity" evidence="1">
    <location>
        <begin position="121"/>
        <end position="135"/>
    </location>
</feature>
<proteinExistence type="predicted"/>
<protein>
    <recommendedName>
        <fullName evidence="4">DNA-directed RNA polymerase</fullName>
    </recommendedName>
</protein>
<feature type="non-terminal residue" evidence="2">
    <location>
        <position position="456"/>
    </location>
</feature>
<evidence type="ECO:0000313" key="2">
    <source>
        <dbReference type="EMBL" id="CAK0798280.1"/>
    </source>
</evidence>
<comment type="caution">
    <text evidence="2">The sequence shown here is derived from an EMBL/GenBank/DDBJ whole genome shotgun (WGS) entry which is preliminary data.</text>
</comment>
<feature type="compositionally biased region" description="Low complexity" evidence="1">
    <location>
        <begin position="262"/>
        <end position="273"/>
    </location>
</feature>
<evidence type="ECO:0008006" key="4">
    <source>
        <dbReference type="Google" id="ProtNLM"/>
    </source>
</evidence>
<gene>
    <name evidence="2" type="ORF">PCOR1329_LOCUS7080</name>
</gene>
<reference evidence="2" key="1">
    <citation type="submission" date="2023-10" db="EMBL/GenBank/DDBJ databases">
        <authorList>
            <person name="Chen Y."/>
            <person name="Shah S."/>
            <person name="Dougan E. K."/>
            <person name="Thang M."/>
            <person name="Chan C."/>
        </authorList>
    </citation>
    <scope>NUCLEOTIDE SEQUENCE [LARGE SCALE GENOMIC DNA]</scope>
</reference>
<sequence length="456" mass="50721">PDFFKYPSDKIERFRDVQLDVASINEAKRMLLQLLLCLNGRYSSKDVGIGALNLVYGMKGFSMKEQVKQNWTTTMYKRLFCAIGHVKSRMGRSPVPKWAQWFARSLDKGAAEPDEPDAETAEPAAGPAEPAAGPADDFDDDSDDAPVMKRPAMKRPAAADDPVLKKPAAAVGDGDDAEEIKGTTARPATIEKQEIETTIDEESRPVVKRKQQHIDEIPDSIFRSMDFDDGPEAAPPVTPDPKPKKVKQDPEAPRCSPPPAPATSTPPTATGSTLQEQPGARVAAGAVTAEPEQIEPTYEIGWDENRLEAWSRKLRARGKPYAAEFSDTLQAFDDGAVWAKFGSCGWKKIDALKPGDLQFIEAKRKEKLQKCKGKARDACQSGVHPKDKNEIEVKKYKDRKWMFKLQYTKSKQQIMMISIDEKQGLPEKMAQKVIIQLAARFEAGEIEQEDLYAERD</sequence>
<dbReference type="Proteomes" id="UP001189429">
    <property type="component" value="Unassembled WGS sequence"/>
</dbReference>
<dbReference type="EMBL" id="CAUYUJ010001910">
    <property type="protein sequence ID" value="CAK0798280.1"/>
    <property type="molecule type" value="Genomic_DNA"/>
</dbReference>
<feature type="compositionally biased region" description="Basic and acidic residues" evidence="1">
    <location>
        <begin position="189"/>
        <end position="205"/>
    </location>
</feature>
<keyword evidence="3" id="KW-1185">Reference proteome</keyword>
<name>A0ABN9PY80_9DINO</name>
<feature type="compositionally biased region" description="Basic and acidic residues" evidence="1">
    <location>
        <begin position="241"/>
        <end position="252"/>
    </location>
</feature>
<evidence type="ECO:0000313" key="3">
    <source>
        <dbReference type="Proteomes" id="UP001189429"/>
    </source>
</evidence>
<feature type="non-terminal residue" evidence="2">
    <location>
        <position position="1"/>
    </location>
</feature>
<organism evidence="2 3">
    <name type="scientific">Prorocentrum cordatum</name>
    <dbReference type="NCBI Taxonomy" id="2364126"/>
    <lineage>
        <taxon>Eukaryota</taxon>
        <taxon>Sar</taxon>
        <taxon>Alveolata</taxon>
        <taxon>Dinophyceae</taxon>
        <taxon>Prorocentrales</taxon>
        <taxon>Prorocentraceae</taxon>
        <taxon>Prorocentrum</taxon>
    </lineage>
</organism>